<evidence type="ECO:0000256" key="3">
    <source>
        <dbReference type="ARBA" id="ARBA00022485"/>
    </source>
</evidence>
<dbReference type="Pfam" id="PF00330">
    <property type="entry name" value="Aconitase"/>
    <property type="match status" value="1"/>
</dbReference>
<keyword evidence="3 5" id="KW-0004">4Fe-4S</keyword>
<evidence type="ECO:0000256" key="5">
    <source>
        <dbReference type="HAMAP-Rule" id="MF_01026"/>
    </source>
</evidence>
<keyword evidence="5" id="KW-0411">Iron-sulfur</keyword>
<evidence type="ECO:0000313" key="8">
    <source>
        <dbReference type="Proteomes" id="UP001430804"/>
    </source>
</evidence>
<comment type="similarity">
    <text evidence="5">Belongs to the aconitase/IPM isomerase family. LeuC type 1 subfamily.</text>
</comment>
<comment type="catalytic activity">
    <reaction evidence="5">
        <text>(2R,3S)-3-isopropylmalate = (2S)-2-isopropylmalate</text>
        <dbReference type="Rhea" id="RHEA:32287"/>
        <dbReference type="ChEBI" id="CHEBI:1178"/>
        <dbReference type="ChEBI" id="CHEBI:35121"/>
        <dbReference type="EC" id="4.2.1.33"/>
    </reaction>
</comment>
<keyword evidence="5" id="KW-0028">Amino-acid biosynthesis</keyword>
<dbReference type="EMBL" id="JAHWQX010000001">
    <property type="protein sequence ID" value="MBW3096777.1"/>
    <property type="molecule type" value="Genomic_DNA"/>
</dbReference>
<keyword evidence="8" id="KW-1185">Reference proteome</keyword>
<evidence type="ECO:0000256" key="1">
    <source>
        <dbReference type="ARBA" id="ARBA00011271"/>
    </source>
</evidence>
<dbReference type="PANTHER" id="PTHR43822:SF9">
    <property type="entry name" value="3-ISOPROPYLMALATE DEHYDRATASE"/>
    <property type="match status" value="1"/>
</dbReference>
<evidence type="ECO:0000259" key="6">
    <source>
        <dbReference type="Pfam" id="PF00330"/>
    </source>
</evidence>
<keyword evidence="4 5" id="KW-0100">Branched-chain amino acid biosynthesis</keyword>
<feature type="domain" description="Aconitase/3-isopropylmalate dehydratase large subunit alpha/beta/alpha" evidence="6">
    <location>
        <begin position="9"/>
        <end position="460"/>
    </location>
</feature>
<keyword evidence="5" id="KW-0408">Iron</keyword>
<dbReference type="HAMAP" id="MF_01026">
    <property type="entry name" value="LeuC_type1"/>
    <property type="match status" value="1"/>
</dbReference>
<accession>A0ABS6WMY5</accession>
<keyword evidence="5 7" id="KW-0456">Lyase</keyword>
<reference evidence="7" key="1">
    <citation type="submission" date="2021-07" db="EMBL/GenBank/DDBJ databases">
        <title>Pseudohoeflea marina sp. nov. a polyhydroxyalcanoate-producing bacterium.</title>
        <authorList>
            <person name="Zheng W."/>
            <person name="Yu S."/>
            <person name="Huang Y."/>
        </authorList>
    </citation>
    <scope>NUCLEOTIDE SEQUENCE</scope>
    <source>
        <strain evidence="7">DP4N28-3</strain>
    </source>
</reference>
<dbReference type="NCBIfam" id="NF004016">
    <property type="entry name" value="PRK05478.1"/>
    <property type="match status" value="1"/>
</dbReference>
<organism evidence="7 8">
    <name type="scientific">Pseudohoeflea coraliihabitans</name>
    <dbReference type="NCBI Taxonomy" id="2860393"/>
    <lineage>
        <taxon>Bacteria</taxon>
        <taxon>Pseudomonadati</taxon>
        <taxon>Pseudomonadota</taxon>
        <taxon>Alphaproteobacteria</taxon>
        <taxon>Hyphomicrobiales</taxon>
        <taxon>Rhizobiaceae</taxon>
        <taxon>Pseudohoeflea</taxon>
    </lineage>
</organism>
<comment type="cofactor">
    <cofactor evidence="5">
        <name>[4Fe-4S] cluster</name>
        <dbReference type="ChEBI" id="CHEBI:49883"/>
    </cofactor>
    <text evidence="5">Binds 1 [4Fe-4S] cluster per subunit.</text>
</comment>
<dbReference type="InterPro" id="IPR050067">
    <property type="entry name" value="IPM_dehydratase_rel_enz"/>
</dbReference>
<evidence type="ECO:0000256" key="4">
    <source>
        <dbReference type="ARBA" id="ARBA00023304"/>
    </source>
</evidence>
<evidence type="ECO:0000313" key="7">
    <source>
        <dbReference type="EMBL" id="MBW3096777.1"/>
    </source>
</evidence>
<feature type="binding site" evidence="5">
    <location>
        <position position="410"/>
    </location>
    <ligand>
        <name>[4Fe-4S] cluster</name>
        <dbReference type="ChEBI" id="CHEBI:49883"/>
    </ligand>
</feature>
<dbReference type="EC" id="4.2.1.33" evidence="5"/>
<dbReference type="NCBIfam" id="NF009116">
    <property type="entry name" value="PRK12466.1"/>
    <property type="match status" value="1"/>
</dbReference>
<dbReference type="Proteomes" id="UP001430804">
    <property type="component" value="Unassembled WGS sequence"/>
</dbReference>
<dbReference type="InterPro" id="IPR018136">
    <property type="entry name" value="Aconitase_4Fe-4S_BS"/>
</dbReference>
<comment type="pathway">
    <text evidence="5">Amino-acid biosynthesis; L-leucine biosynthesis; L-leucine from 3-methyl-2-oxobutanoate: step 2/4.</text>
</comment>
<dbReference type="InterPro" id="IPR004430">
    <property type="entry name" value="3-IsopropMal_deHydase_lsu"/>
</dbReference>
<dbReference type="PROSITE" id="PS00450">
    <property type="entry name" value="ACONITASE_1"/>
    <property type="match status" value="1"/>
</dbReference>
<keyword evidence="2 5" id="KW-0432">Leucine biosynthesis</keyword>
<sequence length="469" mass="50535">MTAPRTLYDKIWDDHVVDRQDDGTCLLYIDRHLVHEVTSPQAFEGLRNAGRNLRAPQKTLAVVDHNVPTTPDRVDGIKNEESRIQVEALAANAAEFGVEYFNERDIRQGIVHIVGPEQGFTLPGMTIVCGDSHTSTHGAFGALAHGIGTSEVEHVLATQTLIQKKAKNMLVQVDGQLPDGVTAKDIILSIIGEIGTAGGTGHVIEFAGEAIRALSMEGRMTVCNMTIEGGARAGLIAPDEKTFAYIKGRPRAPKGEAWEQAVAHWSSLHSDEGAVFDKIVRLDAANLPPIVSWGSSPEDVVSVTGAVPDPDVIADENKRVSKKRALEYMGLKPGTPITDITLDRVFIGSCTNGRIEDLRAAAKVVEGRKVAASVSAMIVPGSGLVKEQAEAEGLDRIFLDAGFEWREPGCSMCLAMNDDRLKPGERCASTSNRNFEGRQGFKGRTHLVSPSMAAAAAIAGHFVDIRDWH</sequence>
<dbReference type="PANTHER" id="PTHR43822">
    <property type="entry name" value="HOMOACONITASE, MITOCHONDRIAL-RELATED"/>
    <property type="match status" value="1"/>
</dbReference>
<comment type="subunit">
    <text evidence="1 5">Heterodimer of LeuC and LeuD.</text>
</comment>
<feature type="binding site" evidence="5">
    <location>
        <position position="350"/>
    </location>
    <ligand>
        <name>[4Fe-4S] cluster</name>
        <dbReference type="ChEBI" id="CHEBI:49883"/>
    </ligand>
</feature>
<dbReference type="PROSITE" id="PS01244">
    <property type="entry name" value="ACONITASE_2"/>
    <property type="match status" value="1"/>
</dbReference>
<dbReference type="GO" id="GO:0003861">
    <property type="term" value="F:3-isopropylmalate dehydratase activity"/>
    <property type="evidence" value="ECO:0007669"/>
    <property type="project" value="UniProtKB-EC"/>
</dbReference>
<gene>
    <name evidence="5 7" type="primary">leuC</name>
    <name evidence="7" type="ORF">KY465_05745</name>
</gene>
<name>A0ABS6WMY5_9HYPH</name>
<protein>
    <recommendedName>
        <fullName evidence="5">3-isopropylmalate dehydratase large subunit</fullName>
        <ecNumber evidence="5">4.2.1.33</ecNumber>
    </recommendedName>
    <alternativeName>
        <fullName evidence="5">Alpha-IPM isomerase</fullName>
        <shortName evidence="5">IPMI</shortName>
    </alternativeName>
    <alternativeName>
        <fullName evidence="5">Isopropylmalate isomerase</fullName>
    </alternativeName>
</protein>
<dbReference type="RefSeq" id="WP_219200630.1">
    <property type="nucleotide sequence ID" value="NZ_JAHWQX010000001.1"/>
</dbReference>
<keyword evidence="5" id="KW-0479">Metal-binding</keyword>
<dbReference type="CDD" id="cd01583">
    <property type="entry name" value="IPMI"/>
    <property type="match status" value="1"/>
</dbReference>
<dbReference type="NCBIfam" id="TIGR00170">
    <property type="entry name" value="leuC"/>
    <property type="match status" value="1"/>
</dbReference>
<feature type="binding site" evidence="5">
    <location>
        <position position="413"/>
    </location>
    <ligand>
        <name>[4Fe-4S] cluster</name>
        <dbReference type="ChEBI" id="CHEBI:49883"/>
    </ligand>
</feature>
<comment type="function">
    <text evidence="5">Catalyzes the isomerization between 2-isopropylmalate and 3-isopropylmalate, via the formation of 2-isopropylmaleate.</text>
</comment>
<dbReference type="InterPro" id="IPR001030">
    <property type="entry name" value="Acoase/IPM_deHydtase_lsu_aba"/>
</dbReference>
<dbReference type="InterPro" id="IPR033941">
    <property type="entry name" value="IPMI_cat"/>
</dbReference>
<evidence type="ECO:0000256" key="2">
    <source>
        <dbReference type="ARBA" id="ARBA00022430"/>
    </source>
</evidence>
<comment type="caution">
    <text evidence="7">The sequence shown here is derived from an EMBL/GenBank/DDBJ whole genome shotgun (WGS) entry which is preliminary data.</text>
</comment>
<proteinExistence type="inferred from homology"/>